<dbReference type="EMBL" id="JADIKM010000001">
    <property type="protein sequence ID" value="MFK2903344.1"/>
    <property type="molecule type" value="Genomic_DNA"/>
</dbReference>
<keyword evidence="8" id="KW-1185">Reference proteome</keyword>
<reference evidence="7 8" key="1">
    <citation type="submission" date="2020-10" db="EMBL/GenBank/DDBJ databases">
        <title>Phylogeny of dyella-like bacteria.</title>
        <authorList>
            <person name="Fu J."/>
        </authorList>
    </citation>
    <scope>NUCLEOTIDE SEQUENCE [LARGE SCALE GENOMIC DNA]</scope>
    <source>
        <strain evidence="7 8">Gsoil3046</strain>
    </source>
</reference>
<comment type="catalytic activity">
    <reaction evidence="1 5">
        <text>L-glutamyl-[protein] + S-adenosyl-L-methionine = [protein]-L-glutamate 5-O-methyl ester + S-adenosyl-L-homocysteine</text>
        <dbReference type="Rhea" id="RHEA:24452"/>
        <dbReference type="Rhea" id="RHEA-COMP:10208"/>
        <dbReference type="Rhea" id="RHEA-COMP:10311"/>
        <dbReference type="ChEBI" id="CHEBI:29973"/>
        <dbReference type="ChEBI" id="CHEBI:57856"/>
        <dbReference type="ChEBI" id="CHEBI:59789"/>
        <dbReference type="ChEBI" id="CHEBI:82795"/>
        <dbReference type="EC" id="2.1.1.80"/>
    </reaction>
</comment>
<dbReference type="PIRSF" id="PIRSF000410">
    <property type="entry name" value="CheR"/>
    <property type="match status" value="1"/>
</dbReference>
<protein>
    <recommendedName>
        <fullName evidence="5">Chemotaxis protein methyltransferase</fullName>
        <ecNumber evidence="5">2.1.1.80</ecNumber>
    </recommendedName>
</protein>
<dbReference type="InterPro" id="IPR029063">
    <property type="entry name" value="SAM-dependent_MTases_sf"/>
</dbReference>
<dbReference type="Pfam" id="PF01739">
    <property type="entry name" value="CheR"/>
    <property type="match status" value="1"/>
</dbReference>
<evidence type="ECO:0000256" key="4">
    <source>
        <dbReference type="ARBA" id="ARBA00022691"/>
    </source>
</evidence>
<dbReference type="InterPro" id="IPR050903">
    <property type="entry name" value="Bact_Chemotaxis_MeTrfase"/>
</dbReference>
<comment type="caution">
    <text evidence="7">The sequence shown here is derived from an EMBL/GenBank/DDBJ whole genome shotgun (WGS) entry which is preliminary data.</text>
</comment>
<keyword evidence="4 5" id="KW-0949">S-adenosyl-L-methionine</keyword>
<dbReference type="InterPro" id="IPR022641">
    <property type="entry name" value="CheR_N"/>
</dbReference>
<dbReference type="Pfam" id="PF03705">
    <property type="entry name" value="CheR_N"/>
    <property type="match status" value="1"/>
</dbReference>
<dbReference type="RefSeq" id="WP_404630702.1">
    <property type="nucleotide sequence ID" value="NZ_JADIKM010000001.1"/>
</dbReference>
<dbReference type="SUPFAM" id="SSF53335">
    <property type="entry name" value="S-adenosyl-L-methionine-dependent methyltransferases"/>
    <property type="match status" value="1"/>
</dbReference>
<evidence type="ECO:0000313" key="7">
    <source>
        <dbReference type="EMBL" id="MFK2903344.1"/>
    </source>
</evidence>
<organism evidence="7 8">
    <name type="scientific">Dyella ginsengisoli</name>
    <dbReference type="NCBI Taxonomy" id="363848"/>
    <lineage>
        <taxon>Bacteria</taxon>
        <taxon>Pseudomonadati</taxon>
        <taxon>Pseudomonadota</taxon>
        <taxon>Gammaproteobacteria</taxon>
        <taxon>Lysobacterales</taxon>
        <taxon>Rhodanobacteraceae</taxon>
        <taxon>Dyella</taxon>
    </lineage>
</organism>
<dbReference type="PRINTS" id="PR00996">
    <property type="entry name" value="CHERMTFRASE"/>
</dbReference>
<feature type="domain" description="CheR-type methyltransferase" evidence="6">
    <location>
        <begin position="21"/>
        <end position="299"/>
    </location>
</feature>
<dbReference type="Proteomes" id="UP001620460">
    <property type="component" value="Unassembled WGS sequence"/>
</dbReference>
<sequence length="299" mass="33894">MSARLAQHDERVAAAAGAPASAMNGPSLGDEDFAFLRRFVYEQCGIALSEQKRQLVQGRLQRRLRALRLRDFSEYCEVLKREPDTELGELASAISTNVTAFFREMHHYDLLVEKLLPEWLEHKRRQGDRLRIWSAGCSTGEEPYALAMVLAEALERSGGSVDAKILATDLSPQALEAARKGVYALDRLGGVSDERRKRWFLRGQGEYDGLASVHPRLRELVTILPLNLLHDWPMQGPFDAIFCRNVVIYFDKPTKEKLFARYAQMLPAGGYLFLGHSESMHGLSNDFELIGRTVYRKRP</sequence>
<dbReference type="Gene3D" id="1.10.155.10">
    <property type="entry name" value="Chemotaxis receptor methyltransferase CheR, N-terminal domain"/>
    <property type="match status" value="1"/>
</dbReference>
<dbReference type="SUPFAM" id="SSF47757">
    <property type="entry name" value="Chemotaxis receptor methyltransferase CheR, N-terminal domain"/>
    <property type="match status" value="1"/>
</dbReference>
<proteinExistence type="predicted"/>
<dbReference type="InterPro" id="IPR026024">
    <property type="entry name" value="Chemotaxis_MeTrfase_CheR"/>
</dbReference>
<evidence type="ECO:0000313" key="8">
    <source>
        <dbReference type="Proteomes" id="UP001620460"/>
    </source>
</evidence>
<evidence type="ECO:0000256" key="5">
    <source>
        <dbReference type="PIRNR" id="PIRNR000410"/>
    </source>
</evidence>
<dbReference type="PANTHER" id="PTHR24422:SF19">
    <property type="entry name" value="CHEMOTAXIS PROTEIN METHYLTRANSFERASE"/>
    <property type="match status" value="1"/>
</dbReference>
<accession>A0ABW8JQR5</accession>
<dbReference type="SMART" id="SM00138">
    <property type="entry name" value="MeTrc"/>
    <property type="match status" value="1"/>
</dbReference>
<evidence type="ECO:0000259" key="6">
    <source>
        <dbReference type="PROSITE" id="PS50123"/>
    </source>
</evidence>
<evidence type="ECO:0000256" key="3">
    <source>
        <dbReference type="ARBA" id="ARBA00022679"/>
    </source>
</evidence>
<dbReference type="InterPro" id="IPR000780">
    <property type="entry name" value="CheR_MeTrfase"/>
</dbReference>
<gene>
    <name evidence="7" type="ORF">ISP17_05170</name>
</gene>
<keyword evidence="3 5" id="KW-0808">Transferase</keyword>
<comment type="function">
    <text evidence="5">Methylation of the membrane-bound methyl-accepting chemotaxis proteins (MCP) to form gamma-glutamyl methyl ester residues in MCP.</text>
</comment>
<evidence type="ECO:0000256" key="2">
    <source>
        <dbReference type="ARBA" id="ARBA00022603"/>
    </source>
</evidence>
<dbReference type="InterPro" id="IPR022642">
    <property type="entry name" value="CheR_C"/>
</dbReference>
<evidence type="ECO:0000256" key="1">
    <source>
        <dbReference type="ARBA" id="ARBA00001541"/>
    </source>
</evidence>
<dbReference type="PROSITE" id="PS50123">
    <property type="entry name" value="CHER"/>
    <property type="match status" value="1"/>
</dbReference>
<keyword evidence="2 5" id="KW-0489">Methyltransferase</keyword>
<dbReference type="EC" id="2.1.1.80" evidence="5"/>
<name>A0ABW8JQR5_9GAMM</name>
<dbReference type="PANTHER" id="PTHR24422">
    <property type="entry name" value="CHEMOTAXIS PROTEIN METHYLTRANSFERASE"/>
    <property type="match status" value="1"/>
</dbReference>
<dbReference type="Gene3D" id="3.40.50.150">
    <property type="entry name" value="Vaccinia Virus protein VP39"/>
    <property type="match status" value="1"/>
</dbReference>
<dbReference type="InterPro" id="IPR036804">
    <property type="entry name" value="CheR_N_sf"/>
</dbReference>